<dbReference type="PANTHER" id="PTHR34216:SF3">
    <property type="entry name" value="POLY-BETA-1,6-N-ACETYL-D-GLUCOSAMINE N-DEACETYLASE"/>
    <property type="match status" value="1"/>
</dbReference>
<dbReference type="Proteomes" id="UP000214975">
    <property type="component" value="Chromosome"/>
</dbReference>
<dbReference type="Gene3D" id="3.20.20.370">
    <property type="entry name" value="Glycoside hydrolase/deacetylase"/>
    <property type="match status" value="1"/>
</dbReference>
<evidence type="ECO:0000256" key="1">
    <source>
        <dbReference type="ARBA" id="ARBA00004613"/>
    </source>
</evidence>
<feature type="domain" description="NodB homology" evidence="3">
    <location>
        <begin position="92"/>
        <end position="286"/>
    </location>
</feature>
<dbReference type="InterPro" id="IPR051398">
    <property type="entry name" value="Polysacch_Deacetylase"/>
</dbReference>
<name>A0A223HXP6_THETR</name>
<protein>
    <submittedName>
        <fullName evidence="4">Polysaccharide deacetylase</fullName>
    </submittedName>
</protein>
<dbReference type="AlphaFoldDB" id="A0A223HXP6"/>
<dbReference type="InterPro" id="IPR002509">
    <property type="entry name" value="NODB_dom"/>
</dbReference>
<sequence>MKKFAIILSLIMIIAAFGFYRYEKAENLKKCVPVLMYHNIYDGKIPPNKSGVLISPQNFERQILYLKNHGYETITVEDLYKFMKYGKMLPKKPILITFDDGYLGNYTYAYPLFKKIGYKGVINVIVKNVPSPTNKVVTPYPHFDWVKAKEMSSSGVMEIESHTYDSHRYAKSGNHDIPMLAGPIDINGKLETMDEYRERIKDDLSKAKMEIEKNLGKDVIALAYPYGVGSETSKDVAESLGYKVIFTMNEGINVYKGDTYAVKRITVKNTDTGEDILKKIEMYEGQ</sequence>
<evidence type="ECO:0000259" key="3">
    <source>
        <dbReference type="PROSITE" id="PS51677"/>
    </source>
</evidence>
<evidence type="ECO:0000313" key="4">
    <source>
        <dbReference type="EMBL" id="AST57260.1"/>
    </source>
</evidence>
<organism evidence="4 5">
    <name type="scientific">Thermoanaerobacterium thermosaccharolyticum</name>
    <name type="common">Clostridium thermosaccharolyticum</name>
    <dbReference type="NCBI Taxonomy" id="1517"/>
    <lineage>
        <taxon>Bacteria</taxon>
        <taxon>Bacillati</taxon>
        <taxon>Bacillota</taxon>
        <taxon>Clostridia</taxon>
        <taxon>Thermoanaerobacterales</taxon>
        <taxon>Thermoanaerobacteraceae</taxon>
        <taxon>Thermoanaerobacterium</taxon>
    </lineage>
</organism>
<evidence type="ECO:0000256" key="2">
    <source>
        <dbReference type="ARBA" id="ARBA00022729"/>
    </source>
</evidence>
<accession>A0A223HXP6</accession>
<gene>
    <name evidence="4" type="ORF">Thert_01161</name>
</gene>
<proteinExistence type="predicted"/>
<dbReference type="RefSeq" id="WP_094397141.1">
    <property type="nucleotide sequence ID" value="NZ_CP016893.1"/>
</dbReference>
<dbReference type="PANTHER" id="PTHR34216">
    <property type="match status" value="1"/>
</dbReference>
<dbReference type="CDD" id="cd10969">
    <property type="entry name" value="CE4_Ecf1_like_5s"/>
    <property type="match status" value="1"/>
</dbReference>
<dbReference type="GO" id="GO:0005975">
    <property type="term" value="P:carbohydrate metabolic process"/>
    <property type="evidence" value="ECO:0007669"/>
    <property type="project" value="InterPro"/>
</dbReference>
<dbReference type="InterPro" id="IPR011330">
    <property type="entry name" value="Glyco_hydro/deAcase_b/a-brl"/>
</dbReference>
<dbReference type="PROSITE" id="PS51677">
    <property type="entry name" value="NODB"/>
    <property type="match status" value="1"/>
</dbReference>
<comment type="subcellular location">
    <subcellularLocation>
        <location evidence="1">Secreted</location>
    </subcellularLocation>
</comment>
<reference evidence="4 5" key="1">
    <citation type="submission" date="2016-08" db="EMBL/GenBank/DDBJ databases">
        <title>A novel genetic cassette of butanologenic Thermoanaerobacterium thermosaccharolyticum that directly convert cellulose to butanol.</title>
        <authorList>
            <person name="Li T."/>
            <person name="He J."/>
        </authorList>
    </citation>
    <scope>NUCLEOTIDE SEQUENCE [LARGE SCALE GENOMIC DNA]</scope>
    <source>
        <strain evidence="4 5">TG57</strain>
    </source>
</reference>
<dbReference type="Pfam" id="PF01522">
    <property type="entry name" value="Polysacc_deac_1"/>
    <property type="match status" value="1"/>
</dbReference>
<dbReference type="GO" id="GO:0016810">
    <property type="term" value="F:hydrolase activity, acting on carbon-nitrogen (but not peptide) bonds"/>
    <property type="evidence" value="ECO:0007669"/>
    <property type="project" value="InterPro"/>
</dbReference>
<keyword evidence="2" id="KW-0732">Signal</keyword>
<dbReference type="EMBL" id="CP016893">
    <property type="protein sequence ID" value="AST57260.1"/>
    <property type="molecule type" value="Genomic_DNA"/>
</dbReference>
<dbReference type="SUPFAM" id="SSF88713">
    <property type="entry name" value="Glycoside hydrolase/deacetylase"/>
    <property type="match status" value="1"/>
</dbReference>
<evidence type="ECO:0000313" key="5">
    <source>
        <dbReference type="Proteomes" id="UP000214975"/>
    </source>
</evidence>
<dbReference type="GO" id="GO:0005576">
    <property type="term" value="C:extracellular region"/>
    <property type="evidence" value="ECO:0007669"/>
    <property type="project" value="UniProtKB-SubCell"/>
</dbReference>